<gene>
    <name evidence="2" type="ORF">DY78_GL001692</name>
</gene>
<comment type="caution">
    <text evidence="2">The sequence shown here is derived from an EMBL/GenBank/DDBJ whole genome shotgun (WGS) entry which is preliminary data.</text>
</comment>
<feature type="transmembrane region" description="Helical" evidence="1">
    <location>
        <begin position="82"/>
        <end position="110"/>
    </location>
</feature>
<proteinExistence type="predicted"/>
<keyword evidence="1" id="KW-1133">Transmembrane helix</keyword>
<reference evidence="2 3" key="1">
    <citation type="journal article" date="2015" name="Genome Announc.">
        <title>Expanding the biotechnology potential of lactobacilli through comparative genomics of 213 strains and associated genera.</title>
        <authorList>
            <person name="Sun Z."/>
            <person name="Harris H.M."/>
            <person name="McCann A."/>
            <person name="Guo C."/>
            <person name="Argimon S."/>
            <person name="Zhang W."/>
            <person name="Yang X."/>
            <person name="Jeffery I.B."/>
            <person name="Cooney J.C."/>
            <person name="Kagawa T.F."/>
            <person name="Liu W."/>
            <person name="Song Y."/>
            <person name="Salvetti E."/>
            <person name="Wrobel A."/>
            <person name="Rasinkangas P."/>
            <person name="Parkhill J."/>
            <person name="Rea M.C."/>
            <person name="O'Sullivan O."/>
            <person name="Ritari J."/>
            <person name="Douillard F.P."/>
            <person name="Paul Ross R."/>
            <person name="Yang R."/>
            <person name="Briner A.E."/>
            <person name="Felis G.E."/>
            <person name="de Vos W.M."/>
            <person name="Barrangou R."/>
            <person name="Klaenhammer T.R."/>
            <person name="Caufield P.W."/>
            <person name="Cui Y."/>
            <person name="Zhang H."/>
            <person name="O'Toole P.W."/>
        </authorList>
    </citation>
    <scope>NUCLEOTIDE SEQUENCE [LARGE SCALE GENOMIC DNA]</scope>
    <source>
        <strain evidence="2 3">DSM 21115</strain>
    </source>
</reference>
<protein>
    <submittedName>
        <fullName evidence="2">Uncharacterized protein</fullName>
    </submittedName>
</protein>
<sequence length="126" mass="14232">MPTTIIILNSTYLALICLLPFATAWLKDSGLTKSSAIAFAVVIMLVDTCQLLLFRGMIHLFLQPPYLLTAHDHEEYRSVKVMLALSGIYLLVSLTYPHFILVIIVAGLGFRVFTTHLIRWLAHHRP</sequence>
<evidence type="ECO:0000313" key="2">
    <source>
        <dbReference type="EMBL" id="KRO24110.1"/>
    </source>
</evidence>
<feature type="transmembrane region" description="Helical" evidence="1">
    <location>
        <begin position="6"/>
        <end position="26"/>
    </location>
</feature>
<keyword evidence="3" id="KW-1185">Reference proteome</keyword>
<keyword evidence="1" id="KW-0812">Transmembrane</keyword>
<name>A0A0R2NE25_9LACO</name>
<accession>A0A0R2NE25</accession>
<keyword evidence="1" id="KW-0472">Membrane</keyword>
<dbReference type="AlphaFoldDB" id="A0A0R2NE25"/>
<feature type="transmembrane region" description="Helical" evidence="1">
    <location>
        <begin position="38"/>
        <end position="62"/>
    </location>
</feature>
<evidence type="ECO:0000256" key="1">
    <source>
        <dbReference type="SAM" id="Phobius"/>
    </source>
</evidence>
<evidence type="ECO:0000313" key="3">
    <source>
        <dbReference type="Proteomes" id="UP000050920"/>
    </source>
</evidence>
<dbReference type="Proteomes" id="UP000050920">
    <property type="component" value="Unassembled WGS sequence"/>
</dbReference>
<dbReference type="RefSeq" id="WP_051385222.1">
    <property type="nucleotide sequence ID" value="NZ_AYGX02000164.1"/>
</dbReference>
<organism evidence="2 3">
    <name type="scientific">Lactiplantibacillus fabifermentans DSM 21115</name>
    <dbReference type="NCBI Taxonomy" id="1413187"/>
    <lineage>
        <taxon>Bacteria</taxon>
        <taxon>Bacillati</taxon>
        <taxon>Bacillota</taxon>
        <taxon>Bacilli</taxon>
        <taxon>Lactobacillales</taxon>
        <taxon>Lactobacillaceae</taxon>
        <taxon>Lactiplantibacillus</taxon>
    </lineage>
</organism>
<dbReference type="EMBL" id="AYGX02000164">
    <property type="protein sequence ID" value="KRO24110.1"/>
    <property type="molecule type" value="Genomic_DNA"/>
</dbReference>